<dbReference type="GO" id="GO:0045454">
    <property type="term" value="P:cell redox homeostasis"/>
    <property type="evidence" value="ECO:0007669"/>
    <property type="project" value="TreeGrafter"/>
</dbReference>
<dbReference type="Pfam" id="PF10417">
    <property type="entry name" value="1-cysPrx_C"/>
    <property type="match status" value="1"/>
</dbReference>
<name>A0A7Z2GPZ7_9BURK</name>
<protein>
    <recommendedName>
        <fullName evidence="3">Thioredoxin peroxidase</fullName>
    </recommendedName>
</protein>
<dbReference type="KEGG" id="pacs:FAZ98_28260"/>
<keyword evidence="8" id="KW-1185">Reference proteome</keyword>
<accession>A0A7Z2GPZ7</accession>
<evidence type="ECO:0000256" key="4">
    <source>
        <dbReference type="ARBA" id="ARBA00037420"/>
    </source>
</evidence>
<dbReference type="EMBL" id="CP046915">
    <property type="protein sequence ID" value="QGZ65636.1"/>
    <property type="molecule type" value="Genomic_DNA"/>
</dbReference>
<dbReference type="GO" id="GO:0033554">
    <property type="term" value="P:cellular response to stress"/>
    <property type="evidence" value="ECO:0007669"/>
    <property type="project" value="TreeGrafter"/>
</dbReference>
<evidence type="ECO:0000313" key="7">
    <source>
        <dbReference type="EMBL" id="QGZ65636.1"/>
    </source>
</evidence>
<dbReference type="InterPro" id="IPR036249">
    <property type="entry name" value="Thioredoxin-like_sf"/>
</dbReference>
<dbReference type="PROSITE" id="PS51352">
    <property type="entry name" value="THIOREDOXIN_2"/>
    <property type="match status" value="1"/>
</dbReference>
<dbReference type="GO" id="GO:0008379">
    <property type="term" value="F:thioredoxin peroxidase activity"/>
    <property type="evidence" value="ECO:0007669"/>
    <property type="project" value="TreeGrafter"/>
</dbReference>
<organism evidence="7 8">
    <name type="scientific">Paraburkholderia acidisoli</name>
    <dbReference type="NCBI Taxonomy" id="2571748"/>
    <lineage>
        <taxon>Bacteria</taxon>
        <taxon>Pseudomonadati</taxon>
        <taxon>Pseudomonadota</taxon>
        <taxon>Betaproteobacteria</taxon>
        <taxon>Burkholderiales</taxon>
        <taxon>Burkholderiaceae</taxon>
        <taxon>Paraburkholderia</taxon>
    </lineage>
</organism>
<evidence type="ECO:0000256" key="5">
    <source>
        <dbReference type="PIRSR" id="PIRSR000239-1"/>
    </source>
</evidence>
<feature type="active site" description="Cysteine sulfenic acid (-SOH) intermediate; for peroxidase activity" evidence="5">
    <location>
        <position position="44"/>
    </location>
</feature>
<dbReference type="AlphaFoldDB" id="A0A7Z2GPZ7"/>
<evidence type="ECO:0000259" key="6">
    <source>
        <dbReference type="PROSITE" id="PS51352"/>
    </source>
</evidence>
<dbReference type="Pfam" id="PF00578">
    <property type="entry name" value="AhpC-TSA"/>
    <property type="match status" value="1"/>
</dbReference>
<dbReference type="Gene3D" id="3.40.30.10">
    <property type="entry name" value="Glutaredoxin"/>
    <property type="match status" value="1"/>
</dbReference>
<dbReference type="PIRSF" id="PIRSF000239">
    <property type="entry name" value="AHPC"/>
    <property type="match status" value="1"/>
</dbReference>
<keyword evidence="2" id="KW-0560">Oxidoreductase</keyword>
<dbReference type="InterPro" id="IPR000866">
    <property type="entry name" value="AhpC/TSA"/>
</dbReference>
<dbReference type="InterPro" id="IPR019479">
    <property type="entry name" value="Peroxiredoxin_C"/>
</dbReference>
<evidence type="ECO:0000313" key="8">
    <source>
        <dbReference type="Proteomes" id="UP000433577"/>
    </source>
</evidence>
<dbReference type="InterPro" id="IPR050217">
    <property type="entry name" value="Peroxiredoxin"/>
</dbReference>
<gene>
    <name evidence="7" type="ORF">FAZ98_28260</name>
</gene>
<dbReference type="PANTHER" id="PTHR10681">
    <property type="entry name" value="THIOREDOXIN PEROXIDASE"/>
    <property type="match status" value="1"/>
</dbReference>
<proteinExistence type="inferred from homology"/>
<dbReference type="GO" id="GO:0006979">
    <property type="term" value="P:response to oxidative stress"/>
    <property type="evidence" value="ECO:0007669"/>
    <property type="project" value="TreeGrafter"/>
</dbReference>
<dbReference type="InterPro" id="IPR024706">
    <property type="entry name" value="Peroxiredoxin_AhpC-typ"/>
</dbReference>
<dbReference type="SUPFAM" id="SSF52833">
    <property type="entry name" value="Thioredoxin-like"/>
    <property type="match status" value="1"/>
</dbReference>
<dbReference type="PANTHER" id="PTHR10681:SF128">
    <property type="entry name" value="THIOREDOXIN-DEPENDENT PEROXIDE REDUCTASE, MITOCHONDRIAL"/>
    <property type="match status" value="1"/>
</dbReference>
<reference evidence="7 8" key="1">
    <citation type="submission" date="2019-12" db="EMBL/GenBank/DDBJ databases">
        <title>Paraburkholderia acidiphila 7Q-K02 sp. nov and Paraburkholderia acidisoli DHF22 sp. nov., two strains isolated from forest soil.</title>
        <authorList>
            <person name="Gao Z."/>
            <person name="Qiu L."/>
        </authorList>
    </citation>
    <scope>NUCLEOTIDE SEQUENCE [LARGE SCALE GENOMIC DNA]</scope>
    <source>
        <strain evidence="7 8">DHF22</strain>
    </source>
</reference>
<comment type="function">
    <text evidence="4">Thiol-specific peroxidase that catalyzes the reduction of hydrogen peroxide and organic hydroperoxides to water and alcohols, respectively. Plays a role in cell protection against oxidative stress by detoxifying peroxides.</text>
</comment>
<feature type="domain" description="Thioredoxin" evidence="6">
    <location>
        <begin position="3"/>
        <end position="158"/>
    </location>
</feature>
<sequence length="209" mass="22376">MTLPVGSLCPDFTANASTGALRFHEWHARGWSLVFAFKSMSPTCSTEFAALETLMPQFVACGTKVLGVSIDSEPSVAAWLADLQAMFACTPSFALVNDASGEVPRALGFVDETAAPPALLRTALLVGPDARVAVSLTYTVTNGRNFDELLRIVKAVQLTAARRVATPATWREGGRVMLPPSLAQDTAEAMYPGGVDVLRPYLRFVDQPD</sequence>
<dbReference type="InterPro" id="IPR013766">
    <property type="entry name" value="Thioredoxin_domain"/>
</dbReference>
<dbReference type="OrthoDB" id="9812811at2"/>
<dbReference type="RefSeq" id="WP_158956275.1">
    <property type="nucleotide sequence ID" value="NZ_CP046915.1"/>
</dbReference>
<dbReference type="GO" id="GO:0005829">
    <property type="term" value="C:cytosol"/>
    <property type="evidence" value="ECO:0007669"/>
    <property type="project" value="TreeGrafter"/>
</dbReference>
<evidence type="ECO:0000256" key="3">
    <source>
        <dbReference type="ARBA" id="ARBA00032824"/>
    </source>
</evidence>
<comment type="similarity">
    <text evidence="1">Belongs to the peroxiredoxin family. AhpC/Prx1 subfamily.</text>
</comment>
<dbReference type="Gene3D" id="3.30.1020.10">
    <property type="entry name" value="Antioxidant, Horf6, Chain A, domain2"/>
    <property type="match status" value="1"/>
</dbReference>
<evidence type="ECO:0000256" key="2">
    <source>
        <dbReference type="ARBA" id="ARBA00023002"/>
    </source>
</evidence>
<dbReference type="Proteomes" id="UP000433577">
    <property type="component" value="Chromosome 3"/>
</dbReference>
<evidence type="ECO:0000256" key="1">
    <source>
        <dbReference type="ARBA" id="ARBA00009796"/>
    </source>
</evidence>
<dbReference type="GO" id="GO:0042744">
    <property type="term" value="P:hydrogen peroxide catabolic process"/>
    <property type="evidence" value="ECO:0007669"/>
    <property type="project" value="TreeGrafter"/>
</dbReference>